<dbReference type="GO" id="GO:0004185">
    <property type="term" value="F:serine-type carboxypeptidase activity"/>
    <property type="evidence" value="ECO:0007669"/>
    <property type="project" value="UniProtKB-UniRule"/>
</dbReference>
<dbReference type="AlphaFoldDB" id="A0A498HLL2"/>
<dbReference type="InterPro" id="IPR018202">
    <property type="entry name" value="Ser_caboxypep_ser_AS"/>
</dbReference>
<keyword evidence="6" id="KW-1185">Reference proteome</keyword>
<evidence type="ECO:0000313" key="5">
    <source>
        <dbReference type="EMBL" id="RXH70277.1"/>
    </source>
</evidence>
<reference evidence="5 6" key="1">
    <citation type="submission" date="2018-10" db="EMBL/GenBank/DDBJ databases">
        <title>A high-quality apple genome assembly.</title>
        <authorList>
            <person name="Hu J."/>
        </authorList>
    </citation>
    <scope>NUCLEOTIDE SEQUENCE [LARGE SCALE GENOMIC DNA]</scope>
    <source>
        <strain evidence="6">cv. HFTH1</strain>
        <tissue evidence="5">Young leaf</tissue>
    </source>
</reference>
<comment type="similarity">
    <text evidence="2 4">Belongs to the peptidase S10 family.</text>
</comment>
<dbReference type="GO" id="GO:0006508">
    <property type="term" value="P:proteolysis"/>
    <property type="evidence" value="ECO:0007669"/>
    <property type="project" value="UniProtKB-KW"/>
</dbReference>
<organism evidence="5 6">
    <name type="scientific">Malus domestica</name>
    <name type="common">Apple</name>
    <name type="synonym">Pyrus malus</name>
    <dbReference type="NCBI Taxonomy" id="3750"/>
    <lineage>
        <taxon>Eukaryota</taxon>
        <taxon>Viridiplantae</taxon>
        <taxon>Streptophyta</taxon>
        <taxon>Embryophyta</taxon>
        <taxon>Tracheophyta</taxon>
        <taxon>Spermatophyta</taxon>
        <taxon>Magnoliopsida</taxon>
        <taxon>eudicotyledons</taxon>
        <taxon>Gunneridae</taxon>
        <taxon>Pentapetalae</taxon>
        <taxon>rosids</taxon>
        <taxon>fabids</taxon>
        <taxon>Rosales</taxon>
        <taxon>Rosaceae</taxon>
        <taxon>Amygdaloideae</taxon>
        <taxon>Maleae</taxon>
        <taxon>Malus</taxon>
    </lineage>
</organism>
<comment type="subcellular location">
    <subcellularLocation>
        <location evidence="1">Secreted</location>
    </subcellularLocation>
</comment>
<dbReference type="STRING" id="3750.A0A498HLL2"/>
<dbReference type="SUPFAM" id="SSF53474">
    <property type="entry name" value="alpha/beta-Hydrolases"/>
    <property type="match status" value="3"/>
</dbReference>
<keyword evidence="4" id="KW-0121">Carboxypeptidase</keyword>
<sequence>MRKFPRGSVLLIVNSTTSSSIFYTFYEAQSLEASLDRDPSQTLLLVWLRGSLGCSSLFGNFMEIGPWHDNLHGGHDDHDQQVHFVLESNPEFSAIFSSTTQLVPNLASHLYLANTTYIELDTELLRSHPLYITCESQADKYSTARNHLNLLFLLLLLLFFFQRRVATSSSLPLFPREAHPTRSGYLPVNSTSGSAIFYAFYEAQNLTTDISKVPLLFWLQGGPGCSSMLGNFYELGPWRVNFHKHPSDPLALEPNSASWNRIFGVTFLDNPIGTGFSIAANSAEIPRDQGAVAKHLFAAITKFIELDPSFKTRPIYITGESYAGKYIPAIGYYILEKNAGLPAGSKAVNLQGVAIGDGLTDPIIQVNTHAVNAFYSGLINEKQRRELEKLQLVAVGLTTARNWSAATDARNKVLNTLQQMTGLATLYDYTKNADYKTSLVDELLRNEAVKAALGAKGAAPFERCSNLVGDVLNEDVMKSVKYMVEYLLKKTKVLLYQGQYDLRDGVVSSEAWMKTMRWEGIGKFMAADRKVWKVEGEVGGYVQKWGSLSHVMVSGAGHLLPADQPVRAQAMIEDWVLNKGLFANSLEASPDRDPSQTLLLSTARNHLNLLFLLLLLLSFFQRRVATASSPPLFPKEAHPTKSGYLPVNSTSGSAIFYAFYEAQNLTTDISKVPLLFWLQGGPGCSSMLGNFYELGPWLVNFHKHPSDPLALEPNSASWNRIFGVTFLDNPIGSGFSIAANSAEIPRDQGAVAKHLFAAITKFIELDPSFKTRPIYITGESYAGKYIPAIGYYILQKNAGLPAGSKAVNLQGVAIGDGLTDPIIQVNTHAVNAFHSGLINEKQRRELEKLQMVAVGLTAARKWSAATDARNKVLNTLQQMTGLATLYDYTKNAGYKTSLVDELLRNEAVKAALGAKGVAPFERCSNLVGDILHEDVMKSVKYMVEYLLKKTKVLLYQGQYDLRDGVVSSEAWMKTMRWEGIGKFMAADRKVWKVEGEVGGYVQKWGSLSHVMVSGAGHLLPADQPVRAQAMIEDWVLDKGLFANEVGREGLGVSQISKPTN</sequence>
<gene>
    <name evidence="5" type="ORF">DVH24_007533</name>
</gene>
<name>A0A498HLL2_MALDO</name>
<dbReference type="InterPro" id="IPR001563">
    <property type="entry name" value="Peptidase_S10"/>
</dbReference>
<evidence type="ECO:0000256" key="1">
    <source>
        <dbReference type="ARBA" id="ARBA00004613"/>
    </source>
</evidence>
<comment type="caution">
    <text evidence="5">The sequence shown here is derived from an EMBL/GenBank/DDBJ whole genome shotgun (WGS) entry which is preliminary data.</text>
</comment>
<keyword evidence="4" id="KW-0645">Protease</keyword>
<evidence type="ECO:0000256" key="4">
    <source>
        <dbReference type="RuleBase" id="RU361156"/>
    </source>
</evidence>
<evidence type="ECO:0000313" key="6">
    <source>
        <dbReference type="Proteomes" id="UP000290289"/>
    </source>
</evidence>
<dbReference type="FunFam" id="3.40.50.1820:FF:000163">
    <property type="entry name" value="Carboxypeptidase"/>
    <property type="match status" value="2"/>
</dbReference>
<dbReference type="PROSITE" id="PS00131">
    <property type="entry name" value="CARBOXYPEPT_SER_SER"/>
    <property type="match status" value="2"/>
</dbReference>
<dbReference type="Pfam" id="PF00450">
    <property type="entry name" value="Peptidase_S10"/>
    <property type="match status" value="3"/>
</dbReference>
<protein>
    <recommendedName>
        <fullName evidence="4">Carboxypeptidase</fullName>
        <ecNumber evidence="4">3.4.16.-</ecNumber>
    </recommendedName>
</protein>
<keyword evidence="4" id="KW-0378">Hydrolase</keyword>
<dbReference type="PANTHER" id="PTHR11802:SF454">
    <property type="entry name" value="SERINE CARBOXYPEPTIDASE-LIKE 50"/>
    <property type="match status" value="1"/>
</dbReference>
<accession>A0A498HLL2</accession>
<dbReference type="PRINTS" id="PR00724">
    <property type="entry name" value="CRBOXYPTASEC"/>
</dbReference>
<dbReference type="GO" id="GO:0005576">
    <property type="term" value="C:extracellular region"/>
    <property type="evidence" value="ECO:0007669"/>
    <property type="project" value="UniProtKB-SubCell"/>
</dbReference>
<proteinExistence type="inferred from homology"/>
<dbReference type="EMBL" id="RDQH01000342">
    <property type="protein sequence ID" value="RXH70277.1"/>
    <property type="molecule type" value="Genomic_DNA"/>
</dbReference>
<dbReference type="Gene3D" id="3.40.50.1820">
    <property type="entry name" value="alpha/beta hydrolase"/>
    <property type="match status" value="3"/>
</dbReference>
<dbReference type="EC" id="3.4.16.-" evidence="4"/>
<dbReference type="PANTHER" id="PTHR11802">
    <property type="entry name" value="SERINE PROTEASE FAMILY S10 SERINE CARBOXYPEPTIDASE"/>
    <property type="match status" value="1"/>
</dbReference>
<evidence type="ECO:0000256" key="3">
    <source>
        <dbReference type="ARBA" id="ARBA00022525"/>
    </source>
</evidence>
<dbReference type="InterPro" id="IPR029058">
    <property type="entry name" value="AB_hydrolase_fold"/>
</dbReference>
<keyword evidence="3" id="KW-0964">Secreted</keyword>
<dbReference type="Proteomes" id="UP000290289">
    <property type="component" value="Chromosome 16"/>
</dbReference>
<evidence type="ECO:0000256" key="2">
    <source>
        <dbReference type="ARBA" id="ARBA00009431"/>
    </source>
</evidence>